<dbReference type="InterPro" id="IPR036390">
    <property type="entry name" value="WH_DNA-bd_sf"/>
</dbReference>
<dbReference type="SUPFAM" id="SSF53850">
    <property type="entry name" value="Periplasmic binding protein-like II"/>
    <property type="match status" value="1"/>
</dbReference>
<organism evidence="3 4">
    <name type="scientific">Afipia felis</name>
    <name type="common">Cat scratch disease bacillus</name>
    <dbReference type="NCBI Taxonomy" id="1035"/>
    <lineage>
        <taxon>Bacteria</taxon>
        <taxon>Pseudomonadati</taxon>
        <taxon>Pseudomonadota</taxon>
        <taxon>Alphaproteobacteria</taxon>
        <taxon>Hyphomicrobiales</taxon>
        <taxon>Nitrobacteraceae</taxon>
        <taxon>Afipia</taxon>
    </lineage>
</organism>
<dbReference type="InterPro" id="IPR000847">
    <property type="entry name" value="LysR_HTH_N"/>
</dbReference>
<proteinExistence type="predicted"/>
<sequence>MLHIEIEPVWRFRKEGSPQAAIVMLGILNEIRQTGKLTSAATHANLSYRHVWNLIEQWSAFFGAPLVERQRGRGTTLTPFGEKLVWAGQRLEARLGPQLQNLAQELASEIKPFLHQEPSVIRVHASHGFAVSKLREMLDRRPGLGVDLRYVSNQNSLVSLAQNACDLSGVHLPRGPLREQNIRACLEWLDPREDRVISLVTREMGLMVKRGNPLQIHSLEDLVARKARFVNRDHDSGTRQVFDQLLALHNIDRADVHETQMEFTHAAVAAFVASDMADATFGVEAAARQFGLDFIQLLTEDYFFVCHRAFLETQPMQHLLDLMKGQEFQDAVSSLPGYSASRPGEISTVKDFFASMAENDCTTAPARPTAKRVSVKKTIAKTAKKKPRR</sequence>
<reference evidence="3 4" key="1">
    <citation type="submission" date="2018-06" db="EMBL/GenBank/DDBJ databases">
        <authorList>
            <consortium name="Pathogen Informatics"/>
            <person name="Doyle S."/>
        </authorList>
    </citation>
    <scope>NUCLEOTIDE SEQUENCE [LARGE SCALE GENOMIC DNA]</scope>
    <source>
        <strain evidence="3 4">NCTC12722</strain>
    </source>
</reference>
<evidence type="ECO:0000313" key="4">
    <source>
        <dbReference type="Proteomes" id="UP000254343"/>
    </source>
</evidence>
<dbReference type="SUPFAM" id="SSF46785">
    <property type="entry name" value="Winged helix' DNA-binding domain"/>
    <property type="match status" value="1"/>
</dbReference>
<dbReference type="PANTHER" id="PTHR30432:SF1">
    <property type="entry name" value="DNA-BINDING TRANSCRIPTIONAL DUAL REGULATOR MODE"/>
    <property type="match status" value="1"/>
</dbReference>
<dbReference type="EMBL" id="UIGB01000001">
    <property type="protein sequence ID" value="SUU83939.1"/>
    <property type="molecule type" value="Genomic_DNA"/>
</dbReference>
<dbReference type="InterPro" id="IPR036388">
    <property type="entry name" value="WH-like_DNA-bd_sf"/>
</dbReference>
<name>A0A380W5T2_AFIFE</name>
<feature type="domain" description="PBP" evidence="2">
    <location>
        <begin position="138"/>
        <end position="324"/>
    </location>
</feature>
<dbReference type="AlphaFoldDB" id="A0A380W5T2"/>
<dbReference type="InterPro" id="IPR024370">
    <property type="entry name" value="PBP_domain"/>
</dbReference>
<gene>
    <name evidence="3" type="ORF">NCTC12722_01118</name>
</gene>
<dbReference type="Pfam" id="PF00126">
    <property type="entry name" value="HTH_1"/>
    <property type="match status" value="1"/>
</dbReference>
<dbReference type="Pfam" id="PF12727">
    <property type="entry name" value="PBP_like"/>
    <property type="match status" value="1"/>
</dbReference>
<evidence type="ECO:0000259" key="1">
    <source>
        <dbReference type="Pfam" id="PF00126"/>
    </source>
</evidence>
<dbReference type="GO" id="GO:0003700">
    <property type="term" value="F:DNA-binding transcription factor activity"/>
    <property type="evidence" value="ECO:0007669"/>
    <property type="project" value="InterPro"/>
</dbReference>
<dbReference type="Proteomes" id="UP000254343">
    <property type="component" value="Unassembled WGS sequence"/>
</dbReference>
<feature type="domain" description="HTH lysR-type" evidence="1">
    <location>
        <begin position="25"/>
        <end position="82"/>
    </location>
</feature>
<dbReference type="RefSeq" id="WP_002718718.1">
    <property type="nucleotide sequence ID" value="NZ_UFSI01000001.1"/>
</dbReference>
<evidence type="ECO:0000313" key="3">
    <source>
        <dbReference type="EMBL" id="SUU83939.1"/>
    </source>
</evidence>
<accession>A0A380W5T2</accession>
<dbReference type="OrthoDB" id="9800709at2"/>
<protein>
    <submittedName>
        <fullName evidence="3">Putative molybdopterin biosynthesis protein MoeA/LysR substrate binding-domain-containing protein</fullName>
    </submittedName>
</protein>
<dbReference type="Gene3D" id="3.40.190.290">
    <property type="match status" value="1"/>
</dbReference>
<evidence type="ECO:0000259" key="2">
    <source>
        <dbReference type="Pfam" id="PF12727"/>
    </source>
</evidence>
<dbReference type="InterPro" id="IPR051815">
    <property type="entry name" value="Molybdate_resp_trans_reg"/>
</dbReference>
<dbReference type="Gene3D" id="1.10.10.10">
    <property type="entry name" value="Winged helix-like DNA-binding domain superfamily/Winged helix DNA-binding domain"/>
    <property type="match status" value="1"/>
</dbReference>
<dbReference type="PANTHER" id="PTHR30432">
    <property type="entry name" value="TRANSCRIPTIONAL REGULATOR MODE"/>
    <property type="match status" value="1"/>
</dbReference>